<feature type="region of interest" description="Disordered" evidence="1">
    <location>
        <begin position="17"/>
        <end position="38"/>
    </location>
</feature>
<name>A0AAD7TTE2_9APHY</name>
<evidence type="ECO:0000313" key="2">
    <source>
        <dbReference type="EMBL" id="KAJ8480925.1"/>
    </source>
</evidence>
<dbReference type="EMBL" id="JAPEVG010000150">
    <property type="protein sequence ID" value="KAJ8480925.1"/>
    <property type="molecule type" value="Genomic_DNA"/>
</dbReference>
<evidence type="ECO:0008006" key="4">
    <source>
        <dbReference type="Google" id="ProtNLM"/>
    </source>
</evidence>
<evidence type="ECO:0000256" key="1">
    <source>
        <dbReference type="SAM" id="MobiDB-lite"/>
    </source>
</evidence>
<feature type="compositionally biased region" description="Polar residues" evidence="1">
    <location>
        <begin position="17"/>
        <end position="31"/>
    </location>
</feature>
<feature type="compositionally biased region" description="Basic residues" evidence="1">
    <location>
        <begin position="441"/>
        <end position="455"/>
    </location>
</feature>
<evidence type="ECO:0000313" key="3">
    <source>
        <dbReference type="Proteomes" id="UP001215151"/>
    </source>
</evidence>
<proteinExistence type="predicted"/>
<organism evidence="2 3">
    <name type="scientific">Trametes cubensis</name>
    <dbReference type="NCBI Taxonomy" id="1111947"/>
    <lineage>
        <taxon>Eukaryota</taxon>
        <taxon>Fungi</taxon>
        <taxon>Dikarya</taxon>
        <taxon>Basidiomycota</taxon>
        <taxon>Agaricomycotina</taxon>
        <taxon>Agaricomycetes</taxon>
        <taxon>Polyporales</taxon>
        <taxon>Polyporaceae</taxon>
        <taxon>Trametes</taxon>
    </lineage>
</organism>
<keyword evidence="3" id="KW-1185">Reference proteome</keyword>
<protein>
    <recommendedName>
        <fullName evidence="4">F-box domain-containing protein</fullName>
    </recommendedName>
</protein>
<accession>A0AAD7TTE2</accession>
<feature type="compositionally biased region" description="Polar residues" evidence="1">
    <location>
        <begin position="431"/>
        <end position="440"/>
    </location>
</feature>
<dbReference type="AlphaFoldDB" id="A0AAD7TTE2"/>
<reference evidence="2" key="1">
    <citation type="submission" date="2022-11" db="EMBL/GenBank/DDBJ databases">
        <title>Genome Sequence of Cubamyces cubensis.</title>
        <authorList>
            <person name="Buettner E."/>
        </authorList>
    </citation>
    <scope>NUCLEOTIDE SEQUENCE</scope>
    <source>
        <strain evidence="2">MPL-01</strain>
    </source>
</reference>
<dbReference type="Proteomes" id="UP001215151">
    <property type="component" value="Unassembled WGS sequence"/>
</dbReference>
<gene>
    <name evidence="2" type="ORF">ONZ51_g6335</name>
</gene>
<sequence>MADLRILKPIASSDSRALRTNSRQARQQQNHDASKKARTRGVRKLVEVLNLPFDVFYEVRHVILKLCVASHLDPIDLLQLSRASKDLRSFVLSRKSRPLWSTVFGNIVPQMPACPEHISEPRYAHVVFERTCDACGVNQSVKVDYATPVRLCGACWKTKKGSRLAPEAGINKAEQDEIFKLLPKAGSFGGKSFEVPIKPVTTIDQRATSVYYEPEFKSVVQRYKQILQSKDEDKLQEFVDERRELTIRRLNFNYAVIAWEWKKRERQGQDDREHAGERRLAIEEKLRELGYEPSDYPRYQHDFNSMLYQPRKLTSRIWNTIRPKLIKILDQERQKRAETAFRSKWFKRLKQFENHYATFLKQDRDGQLGKRTLPGFEDALAQALDLVSAAEPDTDVTQEELAAFETAVLDYADAYRARVRASLIGLVQQAGSPNVAQPSQKAKRGKRKGKGKRKASPSDDSGDSTKEEGPTEEAEDAKPYPDMMEHWQHCHGSMRWSADHISWAKGESLHVPVLAVAMGLPLDASLTEIHEMVHSGRPECACGRNLNLDKLEPYQYFAKLLTHANSGDCCGADPAMRHRITFKSAP</sequence>
<feature type="region of interest" description="Disordered" evidence="1">
    <location>
        <begin position="431"/>
        <end position="480"/>
    </location>
</feature>
<comment type="caution">
    <text evidence="2">The sequence shown here is derived from an EMBL/GenBank/DDBJ whole genome shotgun (WGS) entry which is preliminary data.</text>
</comment>